<protein>
    <submittedName>
        <fullName evidence="1">Uncharacterized protein</fullName>
    </submittedName>
</protein>
<comment type="caution">
    <text evidence="1">The sequence shown here is derived from an EMBL/GenBank/DDBJ whole genome shotgun (WGS) entry which is preliminary data.</text>
</comment>
<keyword evidence="2" id="KW-1185">Reference proteome</keyword>
<dbReference type="AlphaFoldDB" id="A0A5N5JUP1"/>
<reference evidence="1 2" key="1">
    <citation type="submission" date="2019-06" db="EMBL/GenBank/DDBJ databases">
        <title>A chromosome-scale genome assembly of the striped catfish, Pangasianodon hypophthalmus.</title>
        <authorList>
            <person name="Wen M."/>
            <person name="Zahm M."/>
            <person name="Roques C."/>
            <person name="Cabau C."/>
            <person name="Klopp C."/>
            <person name="Donnadieu C."/>
            <person name="Jouanno E."/>
            <person name="Avarre J.-C."/>
            <person name="Campet M."/>
            <person name="Ha T.T.T."/>
            <person name="Dugue R."/>
            <person name="Lampietro C."/>
            <person name="Louis A."/>
            <person name="Herpin A."/>
            <person name="Echchiki A."/>
            <person name="Berthelot C."/>
            <person name="Parey E."/>
            <person name="Roest-Crollius H."/>
            <person name="Braasch I."/>
            <person name="Postlethwait J."/>
            <person name="Bobe J."/>
            <person name="Montfort J."/>
            <person name="Bouchez O."/>
            <person name="Begum T."/>
            <person name="Schartl M."/>
            <person name="Guiguen Y."/>
        </authorList>
    </citation>
    <scope>NUCLEOTIDE SEQUENCE [LARGE SCALE GENOMIC DNA]</scope>
    <source>
        <strain evidence="1 2">Indonesia</strain>
        <tissue evidence="1">Blood</tissue>
    </source>
</reference>
<dbReference type="EMBL" id="VFJC01000028">
    <property type="protein sequence ID" value="KAB5522446.1"/>
    <property type="molecule type" value="Genomic_DNA"/>
</dbReference>
<evidence type="ECO:0000313" key="2">
    <source>
        <dbReference type="Proteomes" id="UP000327468"/>
    </source>
</evidence>
<evidence type="ECO:0000313" key="1">
    <source>
        <dbReference type="EMBL" id="KAB5522446.1"/>
    </source>
</evidence>
<organism evidence="1 2">
    <name type="scientific">Pangasianodon hypophthalmus</name>
    <name type="common">Striped catfish</name>
    <name type="synonym">Helicophagus hypophthalmus</name>
    <dbReference type="NCBI Taxonomy" id="310915"/>
    <lineage>
        <taxon>Eukaryota</taxon>
        <taxon>Metazoa</taxon>
        <taxon>Chordata</taxon>
        <taxon>Craniata</taxon>
        <taxon>Vertebrata</taxon>
        <taxon>Euteleostomi</taxon>
        <taxon>Actinopterygii</taxon>
        <taxon>Neopterygii</taxon>
        <taxon>Teleostei</taxon>
        <taxon>Ostariophysi</taxon>
        <taxon>Siluriformes</taxon>
        <taxon>Pangasiidae</taxon>
        <taxon>Pangasianodon</taxon>
    </lineage>
</organism>
<accession>A0A5N5JUP1</accession>
<gene>
    <name evidence="1" type="ORF">PHYPO_G00159620</name>
</gene>
<proteinExistence type="predicted"/>
<dbReference type="Proteomes" id="UP000327468">
    <property type="component" value="Chromosome 27"/>
</dbReference>
<name>A0A5N5JUP1_PANHP</name>
<sequence length="71" mass="7807">MCSAPVAVTTRLRVSSCMNLTVCARPVTGTSAHRLCPLCCLLLTWSWRSPLQPVPTEQNTLYMLITDSVVL</sequence>